<dbReference type="SMART" id="SM00822">
    <property type="entry name" value="PKS_KR"/>
    <property type="match status" value="1"/>
</dbReference>
<dbReference type="EMBL" id="CAEZSR010000069">
    <property type="protein sequence ID" value="CAB4563732.1"/>
    <property type="molecule type" value="Genomic_DNA"/>
</dbReference>
<dbReference type="PANTHER" id="PTHR24321">
    <property type="entry name" value="DEHYDROGENASES, SHORT CHAIN"/>
    <property type="match status" value="1"/>
</dbReference>
<dbReference type="AlphaFoldDB" id="A0A6J6DHX4"/>
<keyword evidence="3" id="KW-0520">NAD</keyword>
<sequence>MSATQPTLTDLIDLRGKRALVTGATKGIGAATARRLAEAGAHVTVADLDPNGRSTSDALVADGLSASYVTCDITDAEQLRDAVAAAADGERLDVLVNNAGIFPTTGPIDDVTDAFVSRMLDVNLRAQYSASRDAARLMTHGGAIVNIASIAGIRGGANITAYSASKAGVMGLTRAFANELGPRGIRVNAIAPGVIDTPGVQDQMAPLKAGGMDIEKVIAGNPLRVAGQPDHIARVALFLASDLAAFVTGHVLVVDGGYTA</sequence>
<evidence type="ECO:0000259" key="4">
    <source>
        <dbReference type="SMART" id="SM00822"/>
    </source>
</evidence>
<evidence type="ECO:0000256" key="1">
    <source>
        <dbReference type="ARBA" id="ARBA00006484"/>
    </source>
</evidence>
<organism evidence="5">
    <name type="scientific">freshwater metagenome</name>
    <dbReference type="NCBI Taxonomy" id="449393"/>
    <lineage>
        <taxon>unclassified sequences</taxon>
        <taxon>metagenomes</taxon>
        <taxon>ecological metagenomes</taxon>
    </lineage>
</organism>
<dbReference type="Gene3D" id="3.40.50.720">
    <property type="entry name" value="NAD(P)-binding Rossmann-like Domain"/>
    <property type="match status" value="1"/>
</dbReference>
<dbReference type="Pfam" id="PF13561">
    <property type="entry name" value="adh_short_C2"/>
    <property type="match status" value="1"/>
</dbReference>
<proteinExistence type="inferred from homology"/>
<dbReference type="InterPro" id="IPR057326">
    <property type="entry name" value="KR_dom"/>
</dbReference>
<dbReference type="InterPro" id="IPR002347">
    <property type="entry name" value="SDR_fam"/>
</dbReference>
<reference evidence="5" key="1">
    <citation type="submission" date="2020-05" db="EMBL/GenBank/DDBJ databases">
        <authorList>
            <person name="Chiriac C."/>
            <person name="Salcher M."/>
            <person name="Ghai R."/>
            <person name="Kavagutti S V."/>
        </authorList>
    </citation>
    <scope>NUCLEOTIDE SEQUENCE</scope>
</reference>
<dbReference type="PROSITE" id="PS00061">
    <property type="entry name" value="ADH_SHORT"/>
    <property type="match status" value="1"/>
</dbReference>
<dbReference type="InterPro" id="IPR020904">
    <property type="entry name" value="Sc_DH/Rdtase_CS"/>
</dbReference>
<dbReference type="FunFam" id="3.40.50.720:FF:000084">
    <property type="entry name" value="Short-chain dehydrogenase reductase"/>
    <property type="match status" value="1"/>
</dbReference>
<gene>
    <name evidence="5" type="ORF">UFOPK1493_01956</name>
</gene>
<evidence type="ECO:0000313" key="5">
    <source>
        <dbReference type="EMBL" id="CAB4563732.1"/>
    </source>
</evidence>
<keyword evidence="2" id="KW-0560">Oxidoreductase</keyword>
<dbReference type="PANTHER" id="PTHR24321:SF8">
    <property type="entry name" value="ESTRADIOL 17-BETA-DEHYDROGENASE 8-RELATED"/>
    <property type="match status" value="1"/>
</dbReference>
<comment type="similarity">
    <text evidence="1">Belongs to the short-chain dehydrogenases/reductases (SDR) family.</text>
</comment>
<evidence type="ECO:0000256" key="2">
    <source>
        <dbReference type="ARBA" id="ARBA00023002"/>
    </source>
</evidence>
<dbReference type="CDD" id="cd05233">
    <property type="entry name" value="SDR_c"/>
    <property type="match status" value="1"/>
</dbReference>
<feature type="domain" description="Ketoreductase" evidence="4">
    <location>
        <begin position="17"/>
        <end position="193"/>
    </location>
</feature>
<protein>
    <submittedName>
        <fullName evidence="5">Unannotated protein</fullName>
    </submittedName>
</protein>
<dbReference type="NCBIfam" id="NF005559">
    <property type="entry name" value="PRK07231.1"/>
    <property type="match status" value="1"/>
</dbReference>
<accession>A0A6J6DHX4</accession>
<dbReference type="PRINTS" id="PR00081">
    <property type="entry name" value="GDHRDH"/>
</dbReference>
<dbReference type="PRINTS" id="PR00080">
    <property type="entry name" value="SDRFAMILY"/>
</dbReference>
<dbReference type="GO" id="GO:0016491">
    <property type="term" value="F:oxidoreductase activity"/>
    <property type="evidence" value="ECO:0007669"/>
    <property type="project" value="UniProtKB-KW"/>
</dbReference>
<dbReference type="InterPro" id="IPR036291">
    <property type="entry name" value="NAD(P)-bd_dom_sf"/>
</dbReference>
<name>A0A6J6DHX4_9ZZZZ</name>
<evidence type="ECO:0000256" key="3">
    <source>
        <dbReference type="ARBA" id="ARBA00023027"/>
    </source>
</evidence>
<dbReference type="SUPFAM" id="SSF51735">
    <property type="entry name" value="NAD(P)-binding Rossmann-fold domains"/>
    <property type="match status" value="1"/>
</dbReference>